<dbReference type="Proteomes" id="UP001156216">
    <property type="component" value="Chromosome"/>
</dbReference>
<evidence type="ECO:0000313" key="18">
    <source>
        <dbReference type="EMBL" id="MDC2237365.1"/>
    </source>
</evidence>
<dbReference type="EMBL" id="CZBI01000004">
    <property type="protein sequence ID" value="CUQ26071.1"/>
    <property type="molecule type" value="Genomic_DNA"/>
</dbReference>
<evidence type="ECO:0000313" key="20">
    <source>
        <dbReference type="EMBL" id="RHL63888.1"/>
    </source>
</evidence>
<gene>
    <name evidence="11" type="primary">rpoE_12</name>
    <name evidence="10" type="synonym">rpoE_2</name>
    <name evidence="9" type="ORF">BatF92_33460</name>
    <name evidence="20" type="ORF">DW011_01760</name>
    <name evidence="19" type="ORF">DW780_15990</name>
    <name evidence="10" type="ORF">ERS852511_00834</name>
    <name evidence="11" type="ORF">ERS852557_03225</name>
    <name evidence="14" type="ORF">GAN59_06075</name>
    <name evidence="12" type="ORF">GAN75_17810</name>
    <name evidence="15" type="ORF">GAN91_09000</name>
    <name evidence="13" type="ORF">GAN93_02835</name>
    <name evidence="17" type="ORF">K0H07_04050</name>
    <name evidence="16" type="ORF">KHY35_13865</name>
    <name evidence="22" type="ORF">KQP59_24000</name>
    <name evidence="21" type="ORF">KQP68_06190</name>
    <name evidence="23" type="ORF">KQP74_22880</name>
    <name evidence="18" type="ORF">PO127_16615</name>
</gene>
<dbReference type="PROSITE" id="PS01063">
    <property type="entry name" value="SIGMA70_ECF"/>
    <property type="match status" value="1"/>
</dbReference>
<evidence type="ECO:0000313" key="29">
    <source>
        <dbReference type="Proteomes" id="UP000436858"/>
    </source>
</evidence>
<evidence type="ECO:0000256" key="5">
    <source>
        <dbReference type="ARBA" id="ARBA00023163"/>
    </source>
</evidence>
<evidence type="ECO:0000313" key="26">
    <source>
        <dbReference type="Proteomes" id="UP000283616"/>
    </source>
</evidence>
<reference evidence="17" key="7">
    <citation type="submission" date="2021-07" db="EMBL/GenBank/DDBJ databases">
        <title>Comparative genomics of Bacteroides fragilis group isolates reveals species-dependent resistance mechanisms and validates clinical tools for resistance prediction.</title>
        <authorList>
            <person name="Wallace M.J."/>
            <person name="Jean S."/>
            <person name="Wallace M.A."/>
            <person name="Carey-Ann B.D."/>
            <person name="Dantas G."/>
        </authorList>
    </citation>
    <scope>NUCLEOTIDE SEQUENCE</scope>
    <source>
        <strain evidence="17">BJH_160</strain>
    </source>
</reference>
<dbReference type="EMBL" id="AP022660">
    <property type="protein sequence ID" value="BCA51404.1"/>
    <property type="molecule type" value="Genomic_DNA"/>
</dbReference>
<dbReference type="InterPro" id="IPR036388">
    <property type="entry name" value="WH-like_DNA-bd_sf"/>
</dbReference>
<dbReference type="EMBL" id="QSJP01000014">
    <property type="protein sequence ID" value="RHD86553.1"/>
    <property type="molecule type" value="Genomic_DNA"/>
</dbReference>
<dbReference type="Proteomes" id="UP000436858">
    <property type="component" value="Unassembled WGS sequence"/>
</dbReference>
<dbReference type="EMBL" id="JAGZEE010000019">
    <property type="protein sequence ID" value="MBS5411774.1"/>
    <property type="molecule type" value="Genomic_DNA"/>
</dbReference>
<evidence type="ECO:0000313" key="30">
    <source>
        <dbReference type="Proteomes" id="UP000460317"/>
    </source>
</evidence>
<evidence type="ECO:0000313" key="23">
    <source>
        <dbReference type="EMBL" id="UYU90727.1"/>
    </source>
</evidence>
<dbReference type="InterPro" id="IPR014284">
    <property type="entry name" value="RNA_pol_sigma-70_dom"/>
</dbReference>
<dbReference type="SUPFAM" id="SSF88659">
    <property type="entry name" value="Sigma3 and sigma4 domains of RNA polymerase sigma factors"/>
    <property type="match status" value="1"/>
</dbReference>
<dbReference type="Gene3D" id="1.10.1740.10">
    <property type="match status" value="1"/>
</dbReference>
<dbReference type="EMBL" id="CP083685">
    <property type="protein sequence ID" value="UYU90727.1"/>
    <property type="molecule type" value="Genomic_DNA"/>
</dbReference>
<dbReference type="Pfam" id="PF04542">
    <property type="entry name" value="Sigma70_r2"/>
    <property type="match status" value="1"/>
</dbReference>
<dbReference type="Proteomes" id="UP000095541">
    <property type="component" value="Unassembled WGS sequence"/>
</dbReference>
<dbReference type="Proteomes" id="UP001156218">
    <property type="component" value="Chromosome"/>
</dbReference>
<feature type="domain" description="RNA polymerase sigma-70 region 2" evidence="7">
    <location>
        <begin position="25"/>
        <end position="92"/>
    </location>
</feature>
<dbReference type="RefSeq" id="WP_008761066.1">
    <property type="nucleotide sequence ID" value="NZ_AP022660.1"/>
</dbReference>
<dbReference type="GO" id="GO:0003677">
    <property type="term" value="F:DNA binding"/>
    <property type="evidence" value="ECO:0007669"/>
    <property type="project" value="UniProtKB-KW"/>
</dbReference>
<dbReference type="EMBL" id="JAQNVG010000028">
    <property type="protein sequence ID" value="MDC2237365.1"/>
    <property type="molecule type" value="Genomic_DNA"/>
</dbReference>
<evidence type="ECO:0000313" key="17">
    <source>
        <dbReference type="EMBL" id="MCE9236329.1"/>
    </source>
</evidence>
<reference evidence="9 32" key="4">
    <citation type="submission" date="2020-02" db="EMBL/GenBank/DDBJ databases">
        <title>Whole-genome sequencing and comparative analysis of the genomes of Bacteroides thetaiotaomicron and Escherichia coli isolated from a healthy resident in Vietnam.</title>
        <authorList>
            <person name="Mohsin M."/>
            <person name="Tanaka K."/>
            <person name="Kawahara R."/>
            <person name="Kondo S."/>
            <person name="Noguchi H."/>
            <person name="Motooka D."/>
            <person name="Nakamura S."/>
            <person name="Khong D.T."/>
            <person name="Nguyen T.N."/>
            <person name="Tran H.T."/>
            <person name="Yamamoto Y."/>
        </authorList>
    </citation>
    <scope>NUCLEOTIDE SEQUENCE [LARGE SCALE GENOMIC DNA]</scope>
    <source>
        <strain evidence="9 32">F9-2</strain>
    </source>
</reference>
<dbReference type="GO" id="GO:0006352">
    <property type="term" value="P:DNA-templated transcription initiation"/>
    <property type="evidence" value="ECO:0007669"/>
    <property type="project" value="InterPro"/>
</dbReference>
<reference evidence="18" key="8">
    <citation type="submission" date="2022-10" db="EMBL/GenBank/DDBJ databases">
        <title>Human gut microbiome strain richness.</title>
        <authorList>
            <person name="Chen-Liaw A."/>
        </authorList>
    </citation>
    <scope>NUCLEOTIDE SEQUENCE</scope>
    <source>
        <strain evidence="18">1001283st1_A3_1001283B150304_161114</strain>
    </source>
</reference>
<dbReference type="EMBL" id="CZAP01000002">
    <property type="protein sequence ID" value="CUP01018.1"/>
    <property type="molecule type" value="Genomic_DNA"/>
</dbReference>
<dbReference type="Proteomes" id="UP000782901">
    <property type="component" value="Unassembled WGS sequence"/>
</dbReference>
<dbReference type="EMBL" id="QROV01000002">
    <property type="protein sequence ID" value="RHL63888.1"/>
    <property type="molecule type" value="Genomic_DNA"/>
</dbReference>
<evidence type="ECO:0000313" key="15">
    <source>
        <dbReference type="EMBL" id="KAB4483332.1"/>
    </source>
</evidence>
<evidence type="ECO:0000313" key="13">
    <source>
        <dbReference type="EMBL" id="KAB4455927.1"/>
    </source>
</evidence>
<dbReference type="Proteomes" id="UP001200544">
    <property type="component" value="Unassembled WGS sequence"/>
</dbReference>
<dbReference type="Proteomes" id="UP000500882">
    <property type="component" value="Chromosome"/>
</dbReference>
<dbReference type="InterPro" id="IPR000838">
    <property type="entry name" value="RNA_pol_sigma70_ECF_CS"/>
</dbReference>
<evidence type="ECO:0000313" key="24">
    <source>
        <dbReference type="Proteomes" id="UP000095541"/>
    </source>
</evidence>
<dbReference type="Proteomes" id="UP001217776">
    <property type="component" value="Unassembled WGS sequence"/>
</dbReference>
<dbReference type="Proteomes" id="UP000488521">
    <property type="component" value="Unassembled WGS sequence"/>
</dbReference>
<keyword evidence="4 6" id="KW-0238">DNA-binding</keyword>
<evidence type="ECO:0000256" key="2">
    <source>
        <dbReference type="ARBA" id="ARBA00023015"/>
    </source>
</evidence>
<dbReference type="CDD" id="cd06171">
    <property type="entry name" value="Sigma70_r4"/>
    <property type="match status" value="1"/>
</dbReference>
<name>A0A0P0FB75_BACT4</name>
<evidence type="ECO:0000313" key="33">
    <source>
        <dbReference type="Proteomes" id="UP001156218"/>
    </source>
</evidence>
<evidence type="ECO:0000313" key="9">
    <source>
        <dbReference type="EMBL" id="BCA51404.1"/>
    </source>
</evidence>
<evidence type="ECO:0000313" key="19">
    <source>
        <dbReference type="EMBL" id="RHD86553.1"/>
    </source>
</evidence>
<dbReference type="GO" id="GO:0016987">
    <property type="term" value="F:sigma factor activity"/>
    <property type="evidence" value="ECO:0007669"/>
    <property type="project" value="UniProtKB-KW"/>
</dbReference>
<reference evidence="24 25" key="1">
    <citation type="submission" date="2015-09" db="EMBL/GenBank/DDBJ databases">
        <authorList>
            <consortium name="Pathogen Informatics"/>
        </authorList>
    </citation>
    <scope>NUCLEOTIDE SEQUENCE [LARGE SCALE GENOMIC DNA]</scope>
    <source>
        <strain evidence="10 25">2789STDY5834899</strain>
        <strain evidence="11 24">2789STDY5834945</strain>
    </source>
</reference>
<proteinExistence type="inferred from homology"/>
<reference evidence="16" key="5">
    <citation type="submission" date="2021-02" db="EMBL/GenBank/DDBJ databases">
        <title>Infant gut strain persistence is associated with maternal origin, phylogeny, and functional potential including surface adhesion and iron acquisition.</title>
        <authorList>
            <person name="Lou Y.C."/>
        </authorList>
    </citation>
    <scope>NUCLEOTIDE SEQUENCE</scope>
    <source>
        <strain evidence="16">L3_082_243G1_dasL3_082_243G1_maxbin2.maxbin.015s ta_sub</strain>
    </source>
</reference>
<dbReference type="Proteomes" id="UP000460317">
    <property type="component" value="Unassembled WGS sequence"/>
</dbReference>
<keyword evidence="3 6" id="KW-0731">Sigma factor</keyword>
<evidence type="ECO:0000313" key="28">
    <source>
        <dbReference type="Proteomes" id="UP000436825"/>
    </source>
</evidence>
<dbReference type="EMBL" id="JAHYQA010000002">
    <property type="protein sequence ID" value="MCE9236329.1"/>
    <property type="molecule type" value="Genomic_DNA"/>
</dbReference>
<evidence type="ECO:0000313" key="25">
    <source>
        <dbReference type="Proteomes" id="UP000095576"/>
    </source>
</evidence>
<dbReference type="Proteomes" id="UP000284785">
    <property type="component" value="Unassembled WGS sequence"/>
</dbReference>
<dbReference type="PATRIC" id="fig|818.23.peg.1020"/>
<dbReference type="Proteomes" id="UP000095576">
    <property type="component" value="Unassembled WGS sequence"/>
</dbReference>
<evidence type="ECO:0000313" key="11">
    <source>
        <dbReference type="EMBL" id="CUQ26071.1"/>
    </source>
</evidence>
<dbReference type="Gene3D" id="1.10.10.10">
    <property type="entry name" value="Winged helix-like DNA-binding domain superfamily/Winged helix DNA-binding domain"/>
    <property type="match status" value="1"/>
</dbReference>
<evidence type="ECO:0000313" key="16">
    <source>
        <dbReference type="EMBL" id="MBS5411774.1"/>
    </source>
</evidence>
<dbReference type="PANTHER" id="PTHR43133:SF51">
    <property type="entry name" value="RNA POLYMERASE SIGMA FACTOR"/>
    <property type="match status" value="1"/>
</dbReference>
<evidence type="ECO:0000313" key="32">
    <source>
        <dbReference type="Proteomes" id="UP000500882"/>
    </source>
</evidence>
<dbReference type="KEGG" id="btho:Btheta7330_01001"/>
<evidence type="ECO:0000256" key="4">
    <source>
        <dbReference type="ARBA" id="ARBA00023125"/>
    </source>
</evidence>
<evidence type="ECO:0000313" key="27">
    <source>
        <dbReference type="Proteomes" id="UP000284785"/>
    </source>
</evidence>
<protein>
    <recommendedName>
        <fullName evidence="6">RNA polymerase sigma factor</fullName>
    </recommendedName>
</protein>
<dbReference type="InterPro" id="IPR013249">
    <property type="entry name" value="RNA_pol_sigma70_r4_t2"/>
</dbReference>
<evidence type="ECO:0000313" key="12">
    <source>
        <dbReference type="EMBL" id="KAB4453724.1"/>
    </source>
</evidence>
<accession>A0A0P0FB75</accession>
<dbReference type="Proteomes" id="UP001162960">
    <property type="component" value="Chromosome"/>
</dbReference>
<reference evidence="21 33" key="6">
    <citation type="submission" date="2021-06" db="EMBL/GenBank/DDBJ databases">
        <title>Interrogation of the integrated mobile genetic elements in gut-associated Bacteroides with a consensus prediction approach.</title>
        <authorList>
            <person name="Campbell D.E."/>
            <person name="Leigh J.R."/>
            <person name="Kim T."/>
            <person name="England W."/>
            <person name="Whitaker R.J."/>
            <person name="Degnan P.H."/>
        </authorList>
    </citation>
    <scope>NUCLEOTIDE SEQUENCE</scope>
    <source>
        <strain evidence="23">VPI-3443</strain>
        <strain evidence="22">VPI-BTDOT2</strain>
        <strain evidence="21 33">WAL8669</strain>
    </source>
</reference>
<dbReference type="EMBL" id="WCSB01000001">
    <property type="protein sequence ID" value="KAB4455927.1"/>
    <property type="molecule type" value="Genomic_DNA"/>
</dbReference>
<reference evidence="26 27" key="2">
    <citation type="submission" date="2018-08" db="EMBL/GenBank/DDBJ databases">
        <title>A genome reference for cultivated species of the human gut microbiota.</title>
        <authorList>
            <person name="Zou Y."/>
            <person name="Xue W."/>
            <person name="Luo G."/>
        </authorList>
    </citation>
    <scope>NUCLEOTIDE SEQUENCE [LARGE SCALE GENOMIC DNA]</scope>
    <source>
        <strain evidence="20 26">AF37-12</strain>
        <strain evidence="19 27">AM30-26</strain>
    </source>
</reference>
<evidence type="ECO:0000256" key="3">
    <source>
        <dbReference type="ARBA" id="ARBA00023082"/>
    </source>
</evidence>
<dbReference type="EMBL" id="CP083681">
    <property type="protein sequence ID" value="UYU71286.1"/>
    <property type="molecule type" value="Genomic_DNA"/>
</dbReference>
<dbReference type="InterPro" id="IPR013325">
    <property type="entry name" value="RNA_pol_sigma_r2"/>
</dbReference>
<feature type="domain" description="RNA polymerase sigma factor 70 region 4 type 2" evidence="8">
    <location>
        <begin position="118"/>
        <end position="169"/>
    </location>
</feature>
<evidence type="ECO:0000256" key="1">
    <source>
        <dbReference type="ARBA" id="ARBA00010641"/>
    </source>
</evidence>
<evidence type="ECO:0000313" key="31">
    <source>
        <dbReference type="Proteomes" id="UP000488521"/>
    </source>
</evidence>
<dbReference type="Proteomes" id="UP000283616">
    <property type="component" value="Unassembled WGS sequence"/>
</dbReference>
<comment type="similarity">
    <text evidence="1 6">Belongs to the sigma-70 factor family. ECF subfamily.</text>
</comment>
<dbReference type="Pfam" id="PF08281">
    <property type="entry name" value="Sigma70_r4_2"/>
    <property type="match status" value="1"/>
</dbReference>
<dbReference type="EMBL" id="WCRY01000007">
    <property type="protein sequence ID" value="KAB4483332.1"/>
    <property type="molecule type" value="Genomic_DNA"/>
</dbReference>
<keyword evidence="2 6" id="KW-0805">Transcription regulation</keyword>
<dbReference type="EMBL" id="CP083680">
    <property type="protein sequence ID" value="UYU67863.1"/>
    <property type="molecule type" value="Genomic_DNA"/>
</dbReference>
<sequence>MSQLNDISLVAQVVVFKNTRAFDQLVQKYQSPVRRFFLHLTCGDSELSDDLAQDTFIKAYTNLASFRNLSSFSTWLYRIAYNIFYDYIRSRKEMADLDTREVDAVNCTEQANIGQTMDVYQSLKSLKEVERTCITLFYMEDVSIDKIAGITGIPAGTVKSHLSRGKEKLATYLKRNGYDGNR</sequence>
<evidence type="ECO:0000313" key="10">
    <source>
        <dbReference type="EMBL" id="CUP01018.1"/>
    </source>
</evidence>
<evidence type="ECO:0000313" key="21">
    <source>
        <dbReference type="EMBL" id="UYU67863.1"/>
    </source>
</evidence>
<reference evidence="28 29" key="3">
    <citation type="journal article" date="2019" name="Nat. Med.">
        <title>A library of human gut bacterial isolates paired with longitudinal multiomics data enables mechanistic microbiome research.</title>
        <authorList>
            <person name="Poyet M."/>
            <person name="Groussin M."/>
            <person name="Gibbons S.M."/>
            <person name="Avila-Pacheco J."/>
            <person name="Jiang X."/>
            <person name="Kearney S.M."/>
            <person name="Perrotta A.R."/>
            <person name="Berdy B."/>
            <person name="Zhao S."/>
            <person name="Lieberman T.D."/>
            <person name="Swanson P.K."/>
            <person name="Smith M."/>
            <person name="Roesemann S."/>
            <person name="Alexander J.E."/>
            <person name="Rich S.A."/>
            <person name="Livny J."/>
            <person name="Vlamakis H."/>
            <person name="Clish C."/>
            <person name="Bullock K."/>
            <person name="Deik A."/>
            <person name="Scott J."/>
            <person name="Pierce K.A."/>
            <person name="Xavier R.J."/>
            <person name="Alm E.J."/>
        </authorList>
    </citation>
    <scope>NUCLEOTIDE SEQUENCE [LARGE SCALE GENOMIC DNA]</scope>
    <source>
        <strain evidence="14 31">BIOML-A156</strain>
        <strain evidence="12 28">BIOML-A160</strain>
        <strain evidence="15 29">BIOML-A162</strain>
        <strain evidence="13 30">BIOML-A165</strain>
    </source>
</reference>
<dbReference type="SUPFAM" id="SSF88946">
    <property type="entry name" value="Sigma2 domain of RNA polymerase sigma factors"/>
    <property type="match status" value="1"/>
</dbReference>
<keyword evidence="5 6" id="KW-0804">Transcription</keyword>
<dbReference type="InterPro" id="IPR007627">
    <property type="entry name" value="RNA_pol_sigma70_r2"/>
</dbReference>
<evidence type="ECO:0000256" key="6">
    <source>
        <dbReference type="RuleBase" id="RU000716"/>
    </source>
</evidence>
<dbReference type="Proteomes" id="UP000436825">
    <property type="component" value="Unassembled WGS sequence"/>
</dbReference>
<evidence type="ECO:0000313" key="14">
    <source>
        <dbReference type="EMBL" id="KAB4476745.1"/>
    </source>
</evidence>
<evidence type="ECO:0000259" key="7">
    <source>
        <dbReference type="Pfam" id="PF04542"/>
    </source>
</evidence>
<dbReference type="InterPro" id="IPR039425">
    <property type="entry name" value="RNA_pol_sigma-70-like"/>
</dbReference>
<evidence type="ECO:0000313" key="22">
    <source>
        <dbReference type="EMBL" id="UYU71286.1"/>
    </source>
</evidence>
<dbReference type="NCBIfam" id="TIGR02937">
    <property type="entry name" value="sigma70-ECF"/>
    <property type="match status" value="1"/>
</dbReference>
<dbReference type="GeneID" id="60928031"/>
<accession>C6IMX0</accession>
<dbReference type="EMBL" id="WCRS01000003">
    <property type="protein sequence ID" value="KAB4476745.1"/>
    <property type="molecule type" value="Genomic_DNA"/>
</dbReference>
<dbReference type="AlphaFoldDB" id="A0A0P0FB75"/>
<dbReference type="OMA" id="YQEMSNI"/>
<evidence type="ECO:0000259" key="8">
    <source>
        <dbReference type="Pfam" id="PF08281"/>
    </source>
</evidence>
<dbReference type="PANTHER" id="PTHR43133">
    <property type="entry name" value="RNA POLYMERASE ECF-TYPE SIGMA FACTO"/>
    <property type="match status" value="1"/>
</dbReference>
<organism evidence="20 26">
    <name type="scientific">Bacteroides thetaiotaomicron</name>
    <dbReference type="NCBI Taxonomy" id="818"/>
    <lineage>
        <taxon>Bacteria</taxon>
        <taxon>Pseudomonadati</taxon>
        <taxon>Bacteroidota</taxon>
        <taxon>Bacteroidia</taxon>
        <taxon>Bacteroidales</taxon>
        <taxon>Bacteroidaceae</taxon>
        <taxon>Bacteroides</taxon>
    </lineage>
</organism>
<dbReference type="InterPro" id="IPR013324">
    <property type="entry name" value="RNA_pol_sigma_r3/r4-like"/>
</dbReference>
<dbReference type="EMBL" id="WCRW01000013">
    <property type="protein sequence ID" value="KAB4453724.1"/>
    <property type="molecule type" value="Genomic_DNA"/>
</dbReference>